<dbReference type="eggNOG" id="COG4227">
    <property type="taxonomic scope" value="Bacteria"/>
</dbReference>
<evidence type="ECO:0000259" key="2">
    <source>
        <dbReference type="Pfam" id="PF08401"/>
    </source>
</evidence>
<dbReference type="EMBL" id="CP001827">
    <property type="protein sequence ID" value="ACZ61403.1"/>
    <property type="molecule type" value="Genomic_DNA"/>
</dbReference>
<dbReference type="Gene3D" id="2.60.120.1140">
    <property type="entry name" value="Protein of unknown function DUF192"/>
    <property type="match status" value="1"/>
</dbReference>
<dbReference type="PANTHER" id="PTHR37953:SF1">
    <property type="entry name" value="UPF0127 PROTEIN MJ1496"/>
    <property type="match status" value="1"/>
</dbReference>
<feature type="domain" description="N-terminal" evidence="2">
    <location>
        <begin position="218"/>
        <end position="339"/>
    </location>
</feature>
<dbReference type="Pfam" id="PF08401">
    <property type="entry name" value="ArdcN"/>
    <property type="match status" value="1"/>
</dbReference>
<dbReference type="InterPro" id="IPR003795">
    <property type="entry name" value="DUF192"/>
</dbReference>
<sequence length="502" mass="55882">MMAGQATVTIGNRQWSTDLATAPWELTQGLGGIQEIPPDTGMLFDLGFEQTITVTTEPMLFPLDITFLSEDLVVTEIYHNVQPGHLVTSMSAARYFLEVNAGELDGLVSGSQALFQLIASESPVEAPDWVTPMISFLGFTLMGFFLVGIVRDFTGSMFVEPERKYLLSETKKGKCSFCQGSQEQCEVCEKVSPRDYNLLSWVGAPVPDYSFAVESETKERKIDEVLKKLKEGVDGIQQSDKFREFLLTMSKFHNYSIGNLILIMLQKPDATHVAGYSTWKDLYRWVKKGEKGIAILAPCMPPKQKKLESPADAEVEGEEGKPDEETEIRPVFFKVVHVFDVSQTEGKPLPEFEVPSLTGEANEELFSQVKRLVEAQGVEVSFISRLDQDPDIKGFYSGKLIWVRPEESRAQQLKTLLHEVAHYYSEGVFRIPRADAETIAESVAFTIGAHFGFDTGTRSFPYVALWAKDKKTLEANLAAIRKVSGKIIDGLEQSAVKMAGVV</sequence>
<dbReference type="GO" id="GO:0003697">
    <property type="term" value="F:single-stranded DNA binding"/>
    <property type="evidence" value="ECO:0007669"/>
    <property type="project" value="InterPro"/>
</dbReference>
<evidence type="ECO:0000313" key="4">
    <source>
        <dbReference type="Proteomes" id="UP000002506"/>
    </source>
</evidence>
<dbReference type="Pfam" id="PF02643">
    <property type="entry name" value="DUF192"/>
    <property type="match status" value="1"/>
</dbReference>
<dbReference type="InterPro" id="IPR013610">
    <property type="entry name" value="ArdC_N"/>
</dbReference>
<evidence type="ECO:0000256" key="1">
    <source>
        <dbReference type="SAM" id="MobiDB-lite"/>
    </source>
</evidence>
<proteinExistence type="predicted"/>
<dbReference type="HOGENOM" id="CLU_529687_0_0_0"/>
<reference evidence="3 4" key="1">
    <citation type="journal article" date="2009" name="PLoS Genet.">
        <title>Localized plasticity in the streamlined genomes of vinyl chloride respiring Dehalococcoides.</title>
        <authorList>
            <person name="McMurdie P.J."/>
            <person name="Behrens S.F."/>
            <person name="Muller J.A."/>
            <person name="Goke J."/>
            <person name="Ritalahti K.M."/>
            <person name="Wagner R."/>
            <person name="Goltsman E."/>
            <person name="Lapidus A."/>
            <person name="Holmes S."/>
            <person name="Loffler F.E."/>
            <person name="Spormann A.M."/>
        </authorList>
    </citation>
    <scope>NUCLEOTIDE SEQUENCE [LARGE SCALE GENOMIC DNA]</scope>
    <source>
        <strain evidence="3 4">VS</strain>
    </source>
</reference>
<dbReference type="InterPro" id="IPR038695">
    <property type="entry name" value="Saro_0823-like_sf"/>
</dbReference>
<feature type="compositionally biased region" description="Acidic residues" evidence="1">
    <location>
        <begin position="311"/>
        <end position="324"/>
    </location>
</feature>
<dbReference type="AlphaFoldDB" id="D2BGF3"/>
<dbReference type="KEGG" id="dev:DhcVS_241"/>
<evidence type="ECO:0000313" key="3">
    <source>
        <dbReference type="EMBL" id="ACZ61403.1"/>
    </source>
</evidence>
<protein>
    <submittedName>
        <fullName evidence="3">LtrC-like protein</fullName>
    </submittedName>
</protein>
<dbReference type="Proteomes" id="UP000002506">
    <property type="component" value="Chromosome"/>
</dbReference>
<feature type="region of interest" description="Disordered" evidence="1">
    <location>
        <begin position="304"/>
        <end position="324"/>
    </location>
</feature>
<name>D2BGF3_DEHMV</name>
<gene>
    <name evidence="3" type="ordered locus">DhcVS_241</name>
</gene>
<organism evidence="3 4">
    <name type="scientific">Dehalococcoides mccartyi (strain VS)</name>
    <dbReference type="NCBI Taxonomy" id="311424"/>
    <lineage>
        <taxon>Bacteria</taxon>
        <taxon>Bacillati</taxon>
        <taxon>Chloroflexota</taxon>
        <taxon>Dehalococcoidia</taxon>
        <taxon>Dehalococcoidales</taxon>
        <taxon>Dehalococcoidaceae</taxon>
        <taxon>Dehalococcoides</taxon>
    </lineage>
</organism>
<accession>D2BGF3</accession>
<dbReference type="PANTHER" id="PTHR37953">
    <property type="entry name" value="UPF0127 PROTEIN MJ1496"/>
    <property type="match status" value="1"/>
</dbReference>